<accession>A0A6A4T6H5</accession>
<organism evidence="3 4">
    <name type="scientific">Scophthalmus maximus</name>
    <name type="common">Turbot</name>
    <name type="synonym">Psetta maxima</name>
    <dbReference type="NCBI Taxonomy" id="52904"/>
    <lineage>
        <taxon>Eukaryota</taxon>
        <taxon>Metazoa</taxon>
        <taxon>Chordata</taxon>
        <taxon>Craniata</taxon>
        <taxon>Vertebrata</taxon>
        <taxon>Euteleostomi</taxon>
        <taxon>Actinopterygii</taxon>
        <taxon>Neopterygii</taxon>
        <taxon>Teleostei</taxon>
        <taxon>Neoteleostei</taxon>
        <taxon>Acanthomorphata</taxon>
        <taxon>Carangaria</taxon>
        <taxon>Pleuronectiformes</taxon>
        <taxon>Pleuronectoidei</taxon>
        <taxon>Scophthalmidae</taxon>
        <taxon>Scophthalmus</taxon>
    </lineage>
</organism>
<keyword evidence="1" id="KW-0175">Coiled coil</keyword>
<sequence length="226" mass="25951">MLMSENALTLTIFTVQMLKNPPQGMENCARPSSWRWFHLMDLAMSGRLDGTAETLRPSPLDEDPQHTTDLPPLSPADVGGEVSVFSVVDTGTLEEAVELDGKLSALRDERRALEQEQAEFDRELIALERDRELLNRDTAALQRERAAVDRDRAADDRDRAFLDRDRAVLERDRAFPERDRAFLDRAREDLERERMLFGGERERERERGSEVRPRRRSSSTPGSTRT</sequence>
<feature type="region of interest" description="Disordered" evidence="2">
    <location>
        <begin position="51"/>
        <end position="78"/>
    </location>
</feature>
<name>A0A6A4T6H5_SCOMX</name>
<evidence type="ECO:0000256" key="1">
    <source>
        <dbReference type="SAM" id="Coils"/>
    </source>
</evidence>
<evidence type="ECO:0000313" key="4">
    <source>
        <dbReference type="Proteomes" id="UP000438429"/>
    </source>
</evidence>
<feature type="compositionally biased region" description="Basic and acidic residues" evidence="2">
    <location>
        <begin position="197"/>
        <end position="212"/>
    </location>
</feature>
<dbReference type="AlphaFoldDB" id="A0A6A4T6H5"/>
<evidence type="ECO:0000313" key="3">
    <source>
        <dbReference type="EMBL" id="KAF0040755.1"/>
    </source>
</evidence>
<evidence type="ECO:0000256" key="2">
    <source>
        <dbReference type="SAM" id="MobiDB-lite"/>
    </source>
</evidence>
<protein>
    <submittedName>
        <fullName evidence="3">Uncharacterized protein</fullName>
    </submittedName>
</protein>
<dbReference type="Proteomes" id="UP000438429">
    <property type="component" value="Unassembled WGS sequence"/>
</dbReference>
<feature type="region of interest" description="Disordered" evidence="2">
    <location>
        <begin position="197"/>
        <end position="226"/>
    </location>
</feature>
<proteinExistence type="predicted"/>
<reference evidence="3 4" key="1">
    <citation type="submission" date="2019-06" db="EMBL/GenBank/DDBJ databases">
        <title>Draft genomes of female and male turbot (Scophthalmus maximus).</title>
        <authorList>
            <person name="Xu H."/>
            <person name="Xu X.-W."/>
            <person name="Shao C."/>
            <person name="Chen S."/>
        </authorList>
    </citation>
    <scope>NUCLEOTIDE SEQUENCE [LARGE SCALE GENOMIC DNA]</scope>
    <source>
        <strain evidence="3">Ysfricsl-2016a</strain>
        <tissue evidence="3">Blood</tissue>
    </source>
</reference>
<dbReference type="EMBL" id="VEVO01000006">
    <property type="protein sequence ID" value="KAF0040755.1"/>
    <property type="molecule type" value="Genomic_DNA"/>
</dbReference>
<comment type="caution">
    <text evidence="3">The sequence shown here is derived from an EMBL/GenBank/DDBJ whole genome shotgun (WGS) entry which is preliminary data.</text>
</comment>
<feature type="coiled-coil region" evidence="1">
    <location>
        <begin position="96"/>
        <end position="144"/>
    </location>
</feature>
<gene>
    <name evidence="3" type="ORF">F2P81_006653</name>
</gene>